<evidence type="ECO:0000313" key="1">
    <source>
        <dbReference type="EMBL" id="RAP35717.1"/>
    </source>
</evidence>
<reference evidence="1 2" key="1">
    <citation type="submission" date="2017-02" db="EMBL/GenBank/DDBJ databases">
        <title>Legionella quilivanii strain from human: case report and whole genome sequencing analysis.</title>
        <authorList>
            <person name="Lalancette C."/>
            <person name="Leduc J.-M."/>
            <person name="Levesque S."/>
            <person name="Fournier E."/>
            <person name="Saoud J."/>
            <person name="Faucher S.P."/>
            <person name="Bernard K."/>
            <person name="Martineau C."/>
            <person name="Longtin J."/>
        </authorList>
    </citation>
    <scope>NUCLEOTIDE SEQUENCE [LARGE SCALE GENOMIC DNA]</scope>
    <source>
        <strain evidence="1 2">ID143958</strain>
    </source>
</reference>
<dbReference type="EMBL" id="MVJN01000008">
    <property type="protein sequence ID" value="RAP35717.1"/>
    <property type="molecule type" value="Genomic_DNA"/>
</dbReference>
<dbReference type="Proteomes" id="UP000249458">
    <property type="component" value="Unassembled WGS sequence"/>
</dbReference>
<accession>A0A364LHI4</accession>
<dbReference type="AlphaFoldDB" id="A0A364LHI4"/>
<gene>
    <name evidence="1" type="ORF">B1207_11560</name>
</gene>
<evidence type="ECO:0000313" key="2">
    <source>
        <dbReference type="Proteomes" id="UP000249458"/>
    </source>
</evidence>
<protein>
    <submittedName>
        <fullName evidence="1">Uncharacterized protein</fullName>
    </submittedName>
</protein>
<comment type="caution">
    <text evidence="1">The sequence shown here is derived from an EMBL/GenBank/DDBJ whole genome shotgun (WGS) entry which is preliminary data.</text>
</comment>
<proteinExistence type="predicted"/>
<name>A0A364LHI4_9GAMM</name>
<organism evidence="1 2">
    <name type="scientific">Legionella quinlivanii</name>
    <dbReference type="NCBI Taxonomy" id="45073"/>
    <lineage>
        <taxon>Bacteria</taxon>
        <taxon>Pseudomonadati</taxon>
        <taxon>Pseudomonadota</taxon>
        <taxon>Gammaproteobacteria</taxon>
        <taxon>Legionellales</taxon>
        <taxon>Legionellaceae</taxon>
        <taxon>Legionella</taxon>
    </lineage>
</organism>
<sequence>MYARERYSDYLFQAKDEVLVHDLIIAFAKGLEFVSRNENKTKRSQPEWSVGVLLDTASVALHTHWSQEYIYKQTHEYKDLCFLTTLSQFLKVDAISVGKIEALYRHKLNKEINISEQKLEKKEKIVDLNQFKKSKKSGDFFKKNLIDYLDSLYYEKHFLIFGDILKNKSSLNLENFFNYDEIKSLIDRVS</sequence>